<protein>
    <recommendedName>
        <fullName evidence="11">Peptidase S11 D-alanyl-D-alanine carboxypeptidase A N-terminal domain-containing protein</fullName>
    </recommendedName>
</protein>
<feature type="compositionally biased region" description="Basic and acidic residues" evidence="10">
    <location>
        <begin position="60"/>
        <end position="70"/>
    </location>
</feature>
<organism evidence="12 13">
    <name type="scientific">Streptomyces cacaoi</name>
    <dbReference type="NCBI Taxonomy" id="1898"/>
    <lineage>
        <taxon>Bacteria</taxon>
        <taxon>Bacillati</taxon>
        <taxon>Actinomycetota</taxon>
        <taxon>Actinomycetes</taxon>
        <taxon>Kitasatosporales</taxon>
        <taxon>Streptomycetaceae</taxon>
        <taxon>Streptomyces</taxon>
    </lineage>
</organism>
<evidence type="ECO:0000256" key="3">
    <source>
        <dbReference type="ARBA" id="ARBA00022801"/>
    </source>
</evidence>
<dbReference type="PANTHER" id="PTHR21581">
    <property type="entry name" value="D-ALANYL-D-ALANINE CARBOXYPEPTIDASE"/>
    <property type="match status" value="1"/>
</dbReference>
<feature type="binding site" evidence="8">
    <location>
        <position position="882"/>
    </location>
    <ligand>
        <name>substrate</name>
    </ligand>
</feature>
<feature type="compositionally biased region" description="Basic and acidic residues" evidence="10">
    <location>
        <begin position="163"/>
        <end position="175"/>
    </location>
</feature>
<feature type="active site" evidence="7">
    <location>
        <position position="782"/>
    </location>
</feature>
<dbReference type="OrthoDB" id="3530815at2"/>
<evidence type="ECO:0000256" key="1">
    <source>
        <dbReference type="ARBA" id="ARBA00007164"/>
    </source>
</evidence>
<evidence type="ECO:0000256" key="5">
    <source>
        <dbReference type="ARBA" id="ARBA00022984"/>
    </source>
</evidence>
<evidence type="ECO:0000256" key="4">
    <source>
        <dbReference type="ARBA" id="ARBA00022960"/>
    </source>
</evidence>
<evidence type="ECO:0000256" key="6">
    <source>
        <dbReference type="ARBA" id="ARBA00023316"/>
    </source>
</evidence>
<dbReference type="EMBL" id="BJMM01000007">
    <property type="protein sequence ID" value="GEB49503.1"/>
    <property type="molecule type" value="Genomic_DNA"/>
</dbReference>
<evidence type="ECO:0000256" key="10">
    <source>
        <dbReference type="SAM" id="MobiDB-lite"/>
    </source>
</evidence>
<sequence>MAGESPDRSERERSSGETTVGGGVVARPEQTAENERQHGETTTEQAPQAGGSSGPDGAEEAPKGSAERADGASPGGTAASGTADTTSTDGSGGTDEAAAGAGTAEGAGTRTDEGDARLKSAVAAWVAGDHGPDGDGQESDGRGDTGAASVPASRSGDSGTSAEDAKEGKGAKDAEDAASGSADGSSGGTSRTSDTEDAADKGGGSARRPAAADLPVRPRPGEGSGSAGTAGDDGGDSRSGDDAGSAGSARGGRKGAKGGKNSGGKGADAKDTGKRDAAVSGGDAPTAMFGIVRRGEAKDSDEAAAERAERLTAAFFGSSKGRDDAEEAEAEAADGSSTSGGATGSGGAAGAGEAKAAKAAKKSQGAKSATDAGSSGGGQGGRSAEGSEDAEERRAADGRGEDGAGRDGGKDAGGGARGGKGRAAASGSVDQATAVFRVPEGKDGESGPAAGAEAKGGTSGKGGSGPVVDQPTAVFRSPAASGTDGSGASGTSAKGTGGRDGEKAGTAASGKAGAATRDPRLPDEESESEQTSTFVPLRSADEPRTPAASLPPESSSATVPPKPSASPAAGAGTAKSGKTAAPWSSAPPMPAGEPAEGADPERTRQQQAPGASPEPLDLLAQLTNTPPPPETPLRATVRRVKIWTPLVLLLAVIFVVVQAVRPLPDPKLSMTVAESYTFEGSKPSVPWPSEGQAVLDVEGLGSLGSYGAQKPVPIASVAKVMTAYVILRDHPVKKGSAGPRIPVDEKAEKDAGLSAQNESTVDVKAGQKMTEREAINAIMIASANNVARLLARWDAGSEKAFVKKMNDAAKDLGMTNSTYTDPSGLRPETVSTAADQVKLAKKVMDIPLFREIVRQPQYEDMNGKTQQNWNKLVPVDGVVGIKTGTTTKAGGNLVFAAEKEIGGTKQLVVGAVLGQYKPSILDTVLGESKKLIDTAQNALTSRKVVKKGDVVGYVDDRLGGKTPVVATRDVSAVGWSGLKVKLGLTDNGKAVPHEAKSGTKVGTLTVGDGPGQVKVPVALQKPLGEPGFGSKLTRVS</sequence>
<dbReference type="SUPFAM" id="SSF56601">
    <property type="entry name" value="beta-lactamase/transpeptidase-like"/>
    <property type="match status" value="1"/>
</dbReference>
<dbReference type="AlphaFoldDB" id="A0A4Y3QY28"/>
<feature type="compositionally biased region" description="Basic and acidic residues" evidence="10">
    <location>
        <begin position="1"/>
        <end position="15"/>
    </location>
</feature>
<evidence type="ECO:0000256" key="7">
    <source>
        <dbReference type="PIRSR" id="PIRSR618044-1"/>
    </source>
</evidence>
<dbReference type="PANTHER" id="PTHR21581:SF33">
    <property type="entry name" value="D-ALANYL-D-ALANINE CARBOXYPEPTIDASE DACB"/>
    <property type="match status" value="1"/>
</dbReference>
<evidence type="ECO:0000256" key="9">
    <source>
        <dbReference type="RuleBase" id="RU004016"/>
    </source>
</evidence>
<dbReference type="InterPro" id="IPR001967">
    <property type="entry name" value="Peptidase_S11_N"/>
</dbReference>
<keyword evidence="3" id="KW-0378">Hydrolase</keyword>
<feature type="compositionally biased region" description="Basic and acidic residues" evidence="10">
    <location>
        <begin position="267"/>
        <end position="277"/>
    </location>
</feature>
<feature type="compositionally biased region" description="Low complexity" evidence="10">
    <location>
        <begin position="177"/>
        <end position="192"/>
    </location>
</feature>
<dbReference type="GO" id="GO:0006508">
    <property type="term" value="P:proteolysis"/>
    <property type="evidence" value="ECO:0007669"/>
    <property type="project" value="InterPro"/>
</dbReference>
<dbReference type="InterPro" id="IPR012338">
    <property type="entry name" value="Beta-lactam/transpept-like"/>
</dbReference>
<evidence type="ECO:0000313" key="12">
    <source>
        <dbReference type="EMBL" id="GEB49503.1"/>
    </source>
</evidence>
<name>A0A4Y3QY28_STRCI</name>
<feature type="region of interest" description="Disordered" evidence="10">
    <location>
        <begin position="1"/>
        <end position="632"/>
    </location>
</feature>
<feature type="compositionally biased region" description="Gly residues" evidence="10">
    <location>
        <begin position="222"/>
        <end position="232"/>
    </location>
</feature>
<evidence type="ECO:0000256" key="8">
    <source>
        <dbReference type="PIRSR" id="PIRSR618044-2"/>
    </source>
</evidence>
<evidence type="ECO:0000313" key="13">
    <source>
        <dbReference type="Proteomes" id="UP000319210"/>
    </source>
</evidence>
<feature type="compositionally biased region" description="Low complexity" evidence="10">
    <location>
        <begin position="71"/>
        <end position="109"/>
    </location>
</feature>
<comment type="caution">
    <text evidence="12">The sequence shown here is derived from an EMBL/GenBank/DDBJ whole genome shotgun (WGS) entry which is preliminary data.</text>
</comment>
<keyword evidence="5" id="KW-0573">Peptidoglycan synthesis</keyword>
<keyword evidence="13" id="KW-1185">Reference proteome</keyword>
<dbReference type="Pfam" id="PF00768">
    <property type="entry name" value="Peptidase_S11"/>
    <property type="match status" value="1"/>
</dbReference>
<dbReference type="GO" id="GO:0009252">
    <property type="term" value="P:peptidoglycan biosynthetic process"/>
    <property type="evidence" value="ECO:0007669"/>
    <property type="project" value="UniProtKB-KW"/>
</dbReference>
<dbReference type="PRINTS" id="PR00725">
    <property type="entry name" value="DADACBPTASE1"/>
</dbReference>
<feature type="compositionally biased region" description="Basic and acidic residues" evidence="10">
    <location>
        <begin position="391"/>
        <end position="410"/>
    </location>
</feature>
<keyword evidence="2" id="KW-0732">Signal</keyword>
<feature type="compositionally biased region" description="Low complexity" evidence="10">
    <location>
        <begin position="546"/>
        <end position="584"/>
    </location>
</feature>
<feature type="compositionally biased region" description="Gly residues" evidence="10">
    <location>
        <begin position="341"/>
        <end position="350"/>
    </location>
</feature>
<dbReference type="GO" id="GO:0071555">
    <property type="term" value="P:cell wall organization"/>
    <property type="evidence" value="ECO:0007669"/>
    <property type="project" value="UniProtKB-KW"/>
</dbReference>
<feature type="compositionally biased region" description="Low complexity" evidence="10">
    <location>
        <begin position="362"/>
        <end position="373"/>
    </location>
</feature>
<gene>
    <name evidence="12" type="ORF">SCA03_20540</name>
</gene>
<feature type="active site" description="Acyl-ester intermediate" evidence="7">
    <location>
        <position position="716"/>
    </location>
</feature>
<feature type="domain" description="Peptidase S11 D-alanyl-D-alanine carboxypeptidase A N-terminal" evidence="11">
    <location>
        <begin position="708"/>
        <end position="900"/>
    </location>
</feature>
<dbReference type="Proteomes" id="UP000319210">
    <property type="component" value="Unassembled WGS sequence"/>
</dbReference>
<feature type="compositionally biased region" description="Basic and acidic residues" evidence="10">
    <location>
        <begin position="293"/>
        <end position="310"/>
    </location>
</feature>
<evidence type="ECO:0000259" key="11">
    <source>
        <dbReference type="Pfam" id="PF00768"/>
    </source>
</evidence>
<feature type="region of interest" description="Disordered" evidence="10">
    <location>
        <begin position="736"/>
        <end position="763"/>
    </location>
</feature>
<proteinExistence type="inferred from homology"/>
<feature type="compositionally biased region" description="Low complexity" evidence="10">
    <location>
        <begin position="504"/>
        <end position="516"/>
    </location>
</feature>
<dbReference type="InterPro" id="IPR018044">
    <property type="entry name" value="Peptidase_S11"/>
</dbReference>
<feature type="compositionally biased region" description="Gly residues" evidence="10">
    <location>
        <begin position="374"/>
        <end position="383"/>
    </location>
</feature>
<dbReference type="Gene3D" id="3.40.710.10">
    <property type="entry name" value="DD-peptidase/beta-lactamase superfamily"/>
    <property type="match status" value="1"/>
</dbReference>
<keyword evidence="6" id="KW-0961">Cell wall biogenesis/degradation</keyword>
<accession>A0A4Y3QY28</accession>
<feature type="active site" description="Proton acceptor" evidence="7">
    <location>
        <position position="719"/>
    </location>
</feature>
<feature type="compositionally biased region" description="Basic and acidic residues" evidence="10">
    <location>
        <begin position="742"/>
        <end position="751"/>
    </location>
</feature>
<dbReference type="GO" id="GO:0008360">
    <property type="term" value="P:regulation of cell shape"/>
    <property type="evidence" value="ECO:0007669"/>
    <property type="project" value="UniProtKB-KW"/>
</dbReference>
<reference evidence="12 13" key="1">
    <citation type="submission" date="2019-06" db="EMBL/GenBank/DDBJ databases">
        <title>Whole genome shotgun sequence of Streptomyces cacaoi subsp. cacaoi NBRC 12748.</title>
        <authorList>
            <person name="Hosoyama A."/>
            <person name="Uohara A."/>
            <person name="Ohji S."/>
            <person name="Ichikawa N."/>
        </authorList>
    </citation>
    <scope>NUCLEOTIDE SEQUENCE [LARGE SCALE GENOMIC DNA]</scope>
    <source>
        <strain evidence="12 13">NBRC 12748</strain>
    </source>
</reference>
<comment type="similarity">
    <text evidence="1 9">Belongs to the peptidase S11 family.</text>
</comment>
<keyword evidence="4" id="KW-0133">Cell shape</keyword>
<evidence type="ECO:0000256" key="2">
    <source>
        <dbReference type="ARBA" id="ARBA00022729"/>
    </source>
</evidence>
<dbReference type="GO" id="GO:0009002">
    <property type="term" value="F:serine-type D-Ala-D-Ala carboxypeptidase activity"/>
    <property type="evidence" value="ECO:0007669"/>
    <property type="project" value="InterPro"/>
</dbReference>